<keyword evidence="4" id="KW-1185">Reference proteome</keyword>
<organism evidence="3 4">
    <name type="scientific">Streptomyces fimbriatus</name>
    <dbReference type="NCBI Taxonomy" id="68197"/>
    <lineage>
        <taxon>Bacteria</taxon>
        <taxon>Bacillati</taxon>
        <taxon>Actinomycetota</taxon>
        <taxon>Actinomycetes</taxon>
        <taxon>Kitasatosporales</taxon>
        <taxon>Streptomycetaceae</taxon>
        <taxon>Streptomyces</taxon>
    </lineage>
</organism>
<reference evidence="4" key="1">
    <citation type="journal article" date="2019" name="Int. J. Syst. Evol. Microbiol.">
        <title>The Global Catalogue of Microorganisms (GCM) 10K type strain sequencing project: providing services to taxonomists for standard genome sequencing and annotation.</title>
        <authorList>
            <consortium name="The Broad Institute Genomics Platform"/>
            <consortium name="The Broad Institute Genome Sequencing Center for Infectious Disease"/>
            <person name="Wu L."/>
            <person name="Ma J."/>
        </authorList>
    </citation>
    <scope>NUCLEOTIDE SEQUENCE [LARGE SCALE GENOMIC DNA]</scope>
    <source>
        <strain evidence="4">CCM 8479</strain>
    </source>
</reference>
<feature type="region of interest" description="Disordered" evidence="1">
    <location>
        <begin position="1"/>
        <end position="32"/>
    </location>
</feature>
<keyword evidence="2" id="KW-1133">Transmembrane helix</keyword>
<feature type="compositionally biased region" description="Basic residues" evidence="1">
    <location>
        <begin position="23"/>
        <end position="32"/>
    </location>
</feature>
<dbReference type="EMBL" id="JBHSKL010000008">
    <property type="protein sequence ID" value="MFC5224325.1"/>
    <property type="molecule type" value="Genomic_DNA"/>
</dbReference>
<name>A0ABW0D5H0_STRFI</name>
<comment type="caution">
    <text evidence="3">The sequence shown here is derived from an EMBL/GenBank/DDBJ whole genome shotgun (WGS) entry which is preliminary data.</text>
</comment>
<proteinExistence type="predicted"/>
<protein>
    <submittedName>
        <fullName evidence="3">Uncharacterized protein</fullName>
    </submittedName>
</protein>
<feature type="transmembrane region" description="Helical" evidence="2">
    <location>
        <begin position="40"/>
        <end position="60"/>
    </location>
</feature>
<accession>A0ABW0D5H0</accession>
<keyword evidence="2" id="KW-0812">Transmembrane</keyword>
<dbReference type="RefSeq" id="WP_344645777.1">
    <property type="nucleotide sequence ID" value="NZ_BAAASS010000020.1"/>
</dbReference>
<keyword evidence="2" id="KW-0472">Membrane</keyword>
<evidence type="ECO:0000256" key="1">
    <source>
        <dbReference type="SAM" id="MobiDB-lite"/>
    </source>
</evidence>
<sequence length="64" mass="7420">MQRKPSPTPTVTNRPPGEETTTKRLRRWARRRHRDAADHVLKGICYGIGTGPAGLAFWWFEQYP</sequence>
<dbReference type="Proteomes" id="UP001596156">
    <property type="component" value="Unassembled WGS sequence"/>
</dbReference>
<evidence type="ECO:0000256" key="2">
    <source>
        <dbReference type="SAM" id="Phobius"/>
    </source>
</evidence>
<evidence type="ECO:0000313" key="3">
    <source>
        <dbReference type="EMBL" id="MFC5224325.1"/>
    </source>
</evidence>
<gene>
    <name evidence="3" type="ORF">ACFPN6_06840</name>
</gene>
<evidence type="ECO:0000313" key="4">
    <source>
        <dbReference type="Proteomes" id="UP001596156"/>
    </source>
</evidence>